<evidence type="ECO:0000313" key="1">
    <source>
        <dbReference type="EMBL" id="KAK4002473.1"/>
    </source>
</evidence>
<reference evidence="1 2" key="1">
    <citation type="journal article" date="2023" name="Nucleic Acids Res.">
        <title>The hologenome of Daphnia magna reveals possible DNA methylation and microbiome-mediated evolution of the host genome.</title>
        <authorList>
            <person name="Chaturvedi A."/>
            <person name="Li X."/>
            <person name="Dhandapani V."/>
            <person name="Marshall H."/>
            <person name="Kissane S."/>
            <person name="Cuenca-Cambronero M."/>
            <person name="Asole G."/>
            <person name="Calvet F."/>
            <person name="Ruiz-Romero M."/>
            <person name="Marangio P."/>
            <person name="Guigo R."/>
            <person name="Rago D."/>
            <person name="Mirbahai L."/>
            <person name="Eastwood N."/>
            <person name="Colbourne J.K."/>
            <person name="Zhou J."/>
            <person name="Mallon E."/>
            <person name="Orsini L."/>
        </authorList>
    </citation>
    <scope>NUCLEOTIDE SEQUENCE [LARGE SCALE GENOMIC DNA]</scope>
    <source>
        <strain evidence="1">LRV0_1</strain>
    </source>
</reference>
<sequence>MMKRKTIETDIVQEVEPNQLTLLLTSPVFGRVLVLRFASVMYQWHFRTNRLPDIFKLRRETFEQYLCVYISPRKLYKFIRLEEIEGHVMSGTTTANYTPLES</sequence>
<organism evidence="1 2">
    <name type="scientific">Daphnia magna</name>
    <dbReference type="NCBI Taxonomy" id="35525"/>
    <lineage>
        <taxon>Eukaryota</taxon>
        <taxon>Metazoa</taxon>
        <taxon>Ecdysozoa</taxon>
        <taxon>Arthropoda</taxon>
        <taxon>Crustacea</taxon>
        <taxon>Branchiopoda</taxon>
        <taxon>Diplostraca</taxon>
        <taxon>Cladocera</taxon>
        <taxon>Anomopoda</taxon>
        <taxon>Daphniidae</taxon>
        <taxon>Daphnia</taxon>
    </lineage>
</organism>
<accession>A0ABQ9YPC9</accession>
<keyword evidence="2" id="KW-1185">Reference proteome</keyword>
<protein>
    <submittedName>
        <fullName evidence="1">Uncharacterized protein</fullName>
    </submittedName>
</protein>
<evidence type="ECO:0000313" key="2">
    <source>
        <dbReference type="Proteomes" id="UP001234178"/>
    </source>
</evidence>
<name>A0ABQ9YPC9_9CRUS</name>
<dbReference type="EMBL" id="JAOYFB010000001">
    <property type="protein sequence ID" value="KAK4002473.1"/>
    <property type="molecule type" value="Genomic_DNA"/>
</dbReference>
<proteinExistence type="predicted"/>
<gene>
    <name evidence="1" type="ORF">OUZ56_004297</name>
</gene>
<comment type="caution">
    <text evidence="1">The sequence shown here is derived from an EMBL/GenBank/DDBJ whole genome shotgun (WGS) entry which is preliminary data.</text>
</comment>
<dbReference type="Proteomes" id="UP001234178">
    <property type="component" value="Unassembled WGS sequence"/>
</dbReference>